<feature type="transmembrane region" description="Helical" evidence="1">
    <location>
        <begin position="150"/>
        <end position="167"/>
    </location>
</feature>
<evidence type="ECO:0008006" key="4">
    <source>
        <dbReference type="Google" id="ProtNLM"/>
    </source>
</evidence>
<feature type="transmembrane region" description="Helical" evidence="1">
    <location>
        <begin position="33"/>
        <end position="52"/>
    </location>
</feature>
<organism evidence="2 3">
    <name type="scientific">Chungangia koreensis</name>
    <dbReference type="NCBI Taxonomy" id="752657"/>
    <lineage>
        <taxon>Bacteria</taxon>
        <taxon>Bacillati</taxon>
        <taxon>Bacillota</taxon>
        <taxon>Bacilli</taxon>
        <taxon>Lactobacillales</taxon>
        <taxon>Chungangia</taxon>
    </lineage>
</organism>
<evidence type="ECO:0000313" key="2">
    <source>
        <dbReference type="EMBL" id="MFC4411509.1"/>
    </source>
</evidence>
<evidence type="ECO:0000313" key="3">
    <source>
        <dbReference type="Proteomes" id="UP001595817"/>
    </source>
</evidence>
<feature type="transmembrane region" description="Helical" evidence="1">
    <location>
        <begin position="64"/>
        <end position="83"/>
    </location>
</feature>
<dbReference type="Proteomes" id="UP001595817">
    <property type="component" value="Unassembled WGS sequence"/>
</dbReference>
<keyword evidence="3" id="KW-1185">Reference proteome</keyword>
<reference evidence="3" key="1">
    <citation type="journal article" date="2019" name="Int. J. Syst. Evol. Microbiol.">
        <title>The Global Catalogue of Microorganisms (GCM) 10K type strain sequencing project: providing services to taxonomists for standard genome sequencing and annotation.</title>
        <authorList>
            <consortium name="The Broad Institute Genomics Platform"/>
            <consortium name="The Broad Institute Genome Sequencing Center for Infectious Disease"/>
            <person name="Wu L."/>
            <person name="Ma J."/>
        </authorList>
    </citation>
    <scope>NUCLEOTIDE SEQUENCE [LARGE SCALE GENOMIC DNA]</scope>
    <source>
        <strain evidence="3">CCUG 59778</strain>
    </source>
</reference>
<gene>
    <name evidence="2" type="ORF">ACFOZY_13870</name>
</gene>
<feature type="transmembrane region" description="Helical" evidence="1">
    <location>
        <begin position="173"/>
        <end position="193"/>
    </location>
</feature>
<accession>A0ABV8X8S0</accession>
<keyword evidence="1" id="KW-0812">Transmembrane</keyword>
<protein>
    <recommendedName>
        <fullName evidence="4">Zinc transporter, ZIP family</fullName>
    </recommendedName>
</protein>
<keyword evidence="1" id="KW-0472">Membrane</keyword>
<dbReference type="RefSeq" id="WP_378156536.1">
    <property type="nucleotide sequence ID" value="NZ_JBHSEC010000020.1"/>
</dbReference>
<feature type="transmembrane region" description="Helical" evidence="1">
    <location>
        <begin position="213"/>
        <end position="233"/>
    </location>
</feature>
<dbReference type="EMBL" id="JBHSEC010000020">
    <property type="protein sequence ID" value="MFC4411509.1"/>
    <property type="molecule type" value="Genomic_DNA"/>
</dbReference>
<name>A0ABV8X8S0_9LACT</name>
<keyword evidence="1" id="KW-1133">Transmembrane helix</keyword>
<feature type="transmembrane region" description="Helical" evidence="1">
    <location>
        <begin position="7"/>
        <end position="27"/>
    </location>
</feature>
<feature type="transmembrane region" description="Helical" evidence="1">
    <location>
        <begin position="89"/>
        <end position="112"/>
    </location>
</feature>
<comment type="caution">
    <text evidence="2">The sequence shown here is derived from an EMBL/GenBank/DDBJ whole genome shotgun (WGS) entry which is preliminary data.</text>
</comment>
<evidence type="ECO:0000256" key="1">
    <source>
        <dbReference type="SAM" id="Phobius"/>
    </source>
</evidence>
<proteinExistence type="predicted"/>
<sequence>MTAVGIGILYFLGLVLGAWLAIFILAYSPLPPFGLPLFSGGFLAGLIGFTLLPHAIHHYDWRPILFGLVVSILIMALLHPVTHHFSSNYSFSFIAIAIAFHTIPLCLAIGAIEDPVASGALTIATILHHIPEAAALTLWVAGRNGSLEKLFLYFLLLSGIAIISIQAGKEMMIPASLNSVLIGLSIGILLYILQGEVFRRKPNTLPRKQAIGYTMAGLAVYGALLWLLSFMGIK</sequence>